<organism evidence="1">
    <name type="scientific">Arundo donax</name>
    <name type="common">Giant reed</name>
    <name type="synonym">Donax arundinaceus</name>
    <dbReference type="NCBI Taxonomy" id="35708"/>
    <lineage>
        <taxon>Eukaryota</taxon>
        <taxon>Viridiplantae</taxon>
        <taxon>Streptophyta</taxon>
        <taxon>Embryophyta</taxon>
        <taxon>Tracheophyta</taxon>
        <taxon>Spermatophyta</taxon>
        <taxon>Magnoliopsida</taxon>
        <taxon>Liliopsida</taxon>
        <taxon>Poales</taxon>
        <taxon>Poaceae</taxon>
        <taxon>PACMAD clade</taxon>
        <taxon>Arundinoideae</taxon>
        <taxon>Arundineae</taxon>
        <taxon>Arundo</taxon>
    </lineage>
</organism>
<name>A0A0A9E8C4_ARUDO</name>
<dbReference type="AlphaFoldDB" id="A0A0A9E8C4"/>
<dbReference type="EMBL" id="GBRH01200881">
    <property type="protein sequence ID" value="JAD97014.1"/>
    <property type="molecule type" value="Transcribed_RNA"/>
</dbReference>
<reference evidence="1" key="2">
    <citation type="journal article" date="2015" name="Data Brief">
        <title>Shoot transcriptome of the giant reed, Arundo donax.</title>
        <authorList>
            <person name="Barrero R.A."/>
            <person name="Guerrero F.D."/>
            <person name="Moolhuijzen P."/>
            <person name="Goolsby J.A."/>
            <person name="Tidwell J."/>
            <person name="Bellgard S.E."/>
            <person name="Bellgard M.I."/>
        </authorList>
    </citation>
    <scope>NUCLEOTIDE SEQUENCE</scope>
    <source>
        <tissue evidence="1">Shoot tissue taken approximately 20 cm above the soil surface</tissue>
    </source>
</reference>
<proteinExistence type="predicted"/>
<evidence type="ECO:0000313" key="1">
    <source>
        <dbReference type="EMBL" id="JAD97014.1"/>
    </source>
</evidence>
<sequence length="43" mass="4827">MELAIEICIRNHLLATSGWSFFSRATPTALLQKARFFNTAVSL</sequence>
<accession>A0A0A9E8C4</accession>
<protein>
    <submittedName>
        <fullName evidence="1">Uncharacterized protein</fullName>
    </submittedName>
</protein>
<reference evidence="1" key="1">
    <citation type="submission" date="2014-09" db="EMBL/GenBank/DDBJ databases">
        <authorList>
            <person name="Magalhaes I.L.F."/>
            <person name="Oliveira U."/>
            <person name="Santos F.R."/>
            <person name="Vidigal T.H.D.A."/>
            <person name="Brescovit A.D."/>
            <person name="Santos A.J."/>
        </authorList>
    </citation>
    <scope>NUCLEOTIDE SEQUENCE</scope>
    <source>
        <tissue evidence="1">Shoot tissue taken approximately 20 cm above the soil surface</tissue>
    </source>
</reference>